<comment type="caution">
    <text evidence="14">The sequence shown here is derived from an EMBL/GenBank/DDBJ whole genome shotgun (WGS) entry which is preliminary data.</text>
</comment>
<evidence type="ECO:0000256" key="7">
    <source>
        <dbReference type="ARBA" id="ARBA00023040"/>
    </source>
</evidence>
<proteinExistence type="inferred from homology"/>
<dbReference type="PRINTS" id="PR00245">
    <property type="entry name" value="OLFACTORYR"/>
</dbReference>
<keyword evidence="6 12" id="KW-1133">Transmembrane helix</keyword>
<feature type="transmembrane region" description="Helical" evidence="12">
    <location>
        <begin position="101"/>
        <end position="120"/>
    </location>
</feature>
<keyword evidence="4 11" id="KW-0812">Transmembrane</keyword>
<feature type="transmembrane region" description="Helical" evidence="12">
    <location>
        <begin position="60"/>
        <end position="81"/>
    </location>
</feature>
<evidence type="ECO:0000256" key="2">
    <source>
        <dbReference type="ARBA" id="ARBA00022475"/>
    </source>
</evidence>
<reference evidence="14" key="1">
    <citation type="journal article" date="2022" name="bioRxiv">
        <title>Sequencing and chromosome-scale assembly of the giantPleurodeles waltlgenome.</title>
        <authorList>
            <person name="Brown T."/>
            <person name="Elewa A."/>
            <person name="Iarovenko S."/>
            <person name="Subramanian E."/>
            <person name="Araus A.J."/>
            <person name="Petzold A."/>
            <person name="Susuki M."/>
            <person name="Suzuki K.-i.T."/>
            <person name="Hayashi T."/>
            <person name="Toyoda A."/>
            <person name="Oliveira C."/>
            <person name="Osipova E."/>
            <person name="Leigh N.D."/>
            <person name="Simon A."/>
            <person name="Yun M.H."/>
        </authorList>
    </citation>
    <scope>NUCLEOTIDE SEQUENCE</scope>
    <source>
        <strain evidence="14">20211129_DDA</strain>
        <tissue evidence="14">Liver</tissue>
    </source>
</reference>
<dbReference type="GO" id="GO:0005886">
    <property type="term" value="C:plasma membrane"/>
    <property type="evidence" value="ECO:0007669"/>
    <property type="project" value="UniProtKB-SubCell"/>
</dbReference>
<keyword evidence="8 12" id="KW-0472">Membrane</keyword>
<protein>
    <recommendedName>
        <fullName evidence="12">Olfactory receptor</fullName>
    </recommendedName>
</protein>
<keyword evidence="3 12" id="KW-0716">Sensory transduction</keyword>
<dbReference type="PANTHER" id="PTHR26452">
    <property type="entry name" value="OLFACTORY RECEPTOR"/>
    <property type="match status" value="1"/>
</dbReference>
<dbReference type="AlphaFoldDB" id="A0AAV7SVU8"/>
<dbReference type="SUPFAM" id="SSF81321">
    <property type="entry name" value="Family A G protein-coupled receptor-like"/>
    <property type="match status" value="1"/>
</dbReference>
<feature type="transmembrane region" description="Helical" evidence="12">
    <location>
        <begin position="193"/>
        <end position="216"/>
    </location>
</feature>
<dbReference type="GO" id="GO:0004984">
    <property type="term" value="F:olfactory receptor activity"/>
    <property type="evidence" value="ECO:0007669"/>
    <property type="project" value="InterPro"/>
</dbReference>
<comment type="similarity">
    <text evidence="11">Belongs to the G-protein coupled receptor 1 family.</text>
</comment>
<feature type="transmembrane region" description="Helical" evidence="12">
    <location>
        <begin position="141"/>
        <end position="162"/>
    </location>
</feature>
<dbReference type="PROSITE" id="PS50262">
    <property type="entry name" value="G_PROTEIN_RECEP_F1_2"/>
    <property type="match status" value="1"/>
</dbReference>
<feature type="transmembrane region" description="Helical" evidence="12">
    <location>
        <begin position="272"/>
        <end position="292"/>
    </location>
</feature>
<evidence type="ECO:0000313" key="15">
    <source>
        <dbReference type="Proteomes" id="UP001066276"/>
    </source>
</evidence>
<dbReference type="PROSITE" id="PS00237">
    <property type="entry name" value="G_PROTEIN_RECEP_F1_1"/>
    <property type="match status" value="1"/>
</dbReference>
<keyword evidence="9 11" id="KW-0675">Receptor</keyword>
<dbReference type="InterPro" id="IPR050516">
    <property type="entry name" value="Olfactory_GPCR"/>
</dbReference>
<keyword evidence="15" id="KW-1185">Reference proteome</keyword>
<gene>
    <name evidence="14" type="ORF">NDU88_000163</name>
</gene>
<keyword evidence="2 12" id="KW-1003">Cell membrane</keyword>
<feature type="transmembrane region" description="Helical" evidence="12">
    <location>
        <begin position="26"/>
        <end position="48"/>
    </location>
</feature>
<sequence>MDRANQSLVTEFILLGLSSIPEVEGLFFMIFLLIYMTTLAGNILIITVIRLDTHLHTGMYYFISNLSFLDCCYSTVTVPKMLADLLAERKTISFTACMTQLYFFISLVSIECLLLAAMAYDRYIAICHPLHYGRTMDQRTCSWLAASLWVTGFFYSLVHALLMSRLSFCRSNEIQHFFCDIPPLLKLSCSDTFINILVIFTLGGFVGLGALLIKIVSYTFIITTILNIKSSEGRVKAFSTCASHLTVVIIFYGALLFTYYRPTTTNSFSADSLVSVVYSILTPMVNPMIYSLRNSEMKAAVKKIIARLQKERSST</sequence>
<evidence type="ECO:0000256" key="1">
    <source>
        <dbReference type="ARBA" id="ARBA00004651"/>
    </source>
</evidence>
<evidence type="ECO:0000256" key="9">
    <source>
        <dbReference type="ARBA" id="ARBA00023170"/>
    </source>
</evidence>
<comment type="subcellular location">
    <subcellularLocation>
        <location evidence="1 12">Cell membrane</location>
        <topology evidence="1 12">Multi-pass membrane protein</topology>
    </subcellularLocation>
</comment>
<dbReference type="PRINTS" id="PR00237">
    <property type="entry name" value="GPCRRHODOPSN"/>
</dbReference>
<dbReference type="FunFam" id="1.20.1070.10:FF:000001">
    <property type="entry name" value="Olfactory receptor"/>
    <property type="match status" value="1"/>
</dbReference>
<evidence type="ECO:0000256" key="4">
    <source>
        <dbReference type="ARBA" id="ARBA00022692"/>
    </source>
</evidence>
<dbReference type="EMBL" id="JANPWB010000007">
    <property type="protein sequence ID" value="KAJ1168215.1"/>
    <property type="molecule type" value="Genomic_DNA"/>
</dbReference>
<dbReference type="CDD" id="cd13954">
    <property type="entry name" value="7tmA_OR"/>
    <property type="match status" value="1"/>
</dbReference>
<evidence type="ECO:0000256" key="5">
    <source>
        <dbReference type="ARBA" id="ARBA00022725"/>
    </source>
</evidence>
<dbReference type="InterPro" id="IPR000725">
    <property type="entry name" value="Olfact_rcpt"/>
</dbReference>
<evidence type="ECO:0000256" key="12">
    <source>
        <dbReference type="RuleBase" id="RU363047"/>
    </source>
</evidence>
<organism evidence="14 15">
    <name type="scientific">Pleurodeles waltl</name>
    <name type="common">Iberian ribbed newt</name>
    <dbReference type="NCBI Taxonomy" id="8319"/>
    <lineage>
        <taxon>Eukaryota</taxon>
        <taxon>Metazoa</taxon>
        <taxon>Chordata</taxon>
        <taxon>Craniata</taxon>
        <taxon>Vertebrata</taxon>
        <taxon>Euteleostomi</taxon>
        <taxon>Amphibia</taxon>
        <taxon>Batrachia</taxon>
        <taxon>Caudata</taxon>
        <taxon>Salamandroidea</taxon>
        <taxon>Salamandridae</taxon>
        <taxon>Pleurodelinae</taxon>
        <taxon>Pleurodeles</taxon>
    </lineage>
</organism>
<evidence type="ECO:0000256" key="6">
    <source>
        <dbReference type="ARBA" id="ARBA00022989"/>
    </source>
</evidence>
<evidence type="ECO:0000259" key="13">
    <source>
        <dbReference type="PROSITE" id="PS50262"/>
    </source>
</evidence>
<dbReference type="Pfam" id="PF13853">
    <property type="entry name" value="7tm_4"/>
    <property type="match status" value="1"/>
</dbReference>
<name>A0AAV7SVU8_PLEWA</name>
<feature type="transmembrane region" description="Helical" evidence="12">
    <location>
        <begin position="237"/>
        <end position="260"/>
    </location>
</feature>
<evidence type="ECO:0000256" key="8">
    <source>
        <dbReference type="ARBA" id="ARBA00023136"/>
    </source>
</evidence>
<evidence type="ECO:0000256" key="11">
    <source>
        <dbReference type="RuleBase" id="RU000688"/>
    </source>
</evidence>
<dbReference type="Proteomes" id="UP001066276">
    <property type="component" value="Chromosome 4_1"/>
</dbReference>
<accession>A0AAV7SVU8</accession>
<keyword evidence="7 11" id="KW-0297">G-protein coupled receptor</keyword>
<keyword evidence="5 12" id="KW-0552">Olfaction</keyword>
<evidence type="ECO:0000256" key="3">
    <source>
        <dbReference type="ARBA" id="ARBA00022606"/>
    </source>
</evidence>
<dbReference type="GO" id="GO:0004930">
    <property type="term" value="F:G protein-coupled receptor activity"/>
    <property type="evidence" value="ECO:0007669"/>
    <property type="project" value="UniProtKB-KW"/>
</dbReference>
<feature type="domain" description="G-protein coupled receptors family 1 profile" evidence="13">
    <location>
        <begin position="41"/>
        <end position="290"/>
    </location>
</feature>
<evidence type="ECO:0000313" key="14">
    <source>
        <dbReference type="EMBL" id="KAJ1168215.1"/>
    </source>
</evidence>
<dbReference type="InterPro" id="IPR017452">
    <property type="entry name" value="GPCR_Rhodpsn_7TM"/>
</dbReference>
<keyword evidence="10 11" id="KW-0807">Transducer</keyword>
<dbReference type="InterPro" id="IPR000276">
    <property type="entry name" value="GPCR_Rhodpsn"/>
</dbReference>
<dbReference type="Gene3D" id="1.20.1070.10">
    <property type="entry name" value="Rhodopsin 7-helix transmembrane proteins"/>
    <property type="match status" value="1"/>
</dbReference>
<evidence type="ECO:0000256" key="10">
    <source>
        <dbReference type="ARBA" id="ARBA00023224"/>
    </source>
</evidence>